<reference evidence="1" key="1">
    <citation type="journal article" date="2020" name="Nature">
        <title>Giant virus diversity and host interactions through global metagenomics.</title>
        <authorList>
            <person name="Schulz F."/>
            <person name="Roux S."/>
            <person name="Paez-Espino D."/>
            <person name="Jungbluth S."/>
            <person name="Walsh D.A."/>
            <person name="Denef V.J."/>
            <person name="McMahon K.D."/>
            <person name="Konstantinidis K.T."/>
            <person name="Eloe-Fadrosh E.A."/>
            <person name="Kyrpides N.C."/>
            <person name="Woyke T."/>
        </authorList>
    </citation>
    <scope>NUCLEOTIDE SEQUENCE</scope>
    <source>
        <strain evidence="1">GVMAG-M-3300027769-26</strain>
    </source>
</reference>
<name>A0A6C0L9V4_9ZZZZ</name>
<evidence type="ECO:0000313" key="1">
    <source>
        <dbReference type="EMBL" id="QHU27746.1"/>
    </source>
</evidence>
<dbReference type="EMBL" id="MN740461">
    <property type="protein sequence ID" value="QHU27746.1"/>
    <property type="molecule type" value="Genomic_DNA"/>
</dbReference>
<organism evidence="1">
    <name type="scientific">viral metagenome</name>
    <dbReference type="NCBI Taxonomy" id="1070528"/>
    <lineage>
        <taxon>unclassified sequences</taxon>
        <taxon>metagenomes</taxon>
        <taxon>organismal metagenomes</taxon>
    </lineage>
</organism>
<sequence length="145" mass="17234">MPHMEIVDIQREIAEFYNNRKDILKEAICYSVLENERLQKMIDKNLNLIDEAWMEMEYQRYNQDYYASFANNYGEKNLLEESGYIILDLDEYRVDTLNGDGTRNWIYECELGNFRKKLLKNKNKLMEILVESQVSAALAIVMLAK</sequence>
<proteinExistence type="predicted"/>
<protein>
    <submittedName>
        <fullName evidence="1">Uncharacterized protein</fullName>
    </submittedName>
</protein>
<dbReference type="AlphaFoldDB" id="A0A6C0L9V4"/>
<accession>A0A6C0L9V4</accession>